<dbReference type="Pfam" id="PF01497">
    <property type="entry name" value="Peripla_BP_2"/>
    <property type="match status" value="1"/>
</dbReference>
<dbReference type="PROSITE" id="PS01124">
    <property type="entry name" value="HTH_ARAC_FAMILY_2"/>
    <property type="match status" value="1"/>
</dbReference>
<keyword evidence="4" id="KW-0732">Signal</keyword>
<evidence type="ECO:0000256" key="1">
    <source>
        <dbReference type="ARBA" id="ARBA00004196"/>
    </source>
</evidence>
<evidence type="ECO:0000256" key="7">
    <source>
        <dbReference type="ARBA" id="ARBA00023163"/>
    </source>
</evidence>
<keyword evidence="5" id="KW-0805">Transcription regulation</keyword>
<dbReference type="PRINTS" id="PR00032">
    <property type="entry name" value="HTHARAC"/>
</dbReference>
<dbReference type="PROSITE" id="PS00041">
    <property type="entry name" value="HTH_ARAC_FAMILY_1"/>
    <property type="match status" value="1"/>
</dbReference>
<comment type="similarity">
    <text evidence="2">Belongs to the bacterial solute-binding protein 8 family.</text>
</comment>
<reference evidence="10 11" key="1">
    <citation type="submission" date="2021-11" db="EMBL/GenBank/DDBJ databases">
        <title>Draft genome sequence of Paenibacillus profundus YoMME, a new Gram-positive bacteria with exoelectrogenic properties.</title>
        <authorList>
            <person name="Hubenova Y."/>
            <person name="Hubenova E."/>
            <person name="Manasiev Y."/>
            <person name="Peykov S."/>
            <person name="Mitov M."/>
        </authorList>
    </citation>
    <scope>NUCLEOTIDE SEQUENCE [LARGE SCALE GENOMIC DNA]</scope>
    <source>
        <strain evidence="10 11">YoMME</strain>
    </source>
</reference>
<keyword evidence="3" id="KW-0813">Transport</keyword>
<keyword evidence="6" id="KW-0238">DNA-binding</keyword>
<dbReference type="PROSITE" id="PS50983">
    <property type="entry name" value="FE_B12_PBP"/>
    <property type="match status" value="1"/>
</dbReference>
<dbReference type="EMBL" id="JAJNBZ010000013">
    <property type="protein sequence ID" value="MCE5170913.1"/>
    <property type="molecule type" value="Genomic_DNA"/>
</dbReference>
<evidence type="ECO:0000256" key="2">
    <source>
        <dbReference type="ARBA" id="ARBA00008814"/>
    </source>
</evidence>
<evidence type="ECO:0000256" key="3">
    <source>
        <dbReference type="ARBA" id="ARBA00022448"/>
    </source>
</evidence>
<dbReference type="Pfam" id="PF12833">
    <property type="entry name" value="HTH_18"/>
    <property type="match status" value="1"/>
</dbReference>
<evidence type="ECO:0000256" key="4">
    <source>
        <dbReference type="ARBA" id="ARBA00022729"/>
    </source>
</evidence>
<evidence type="ECO:0000259" key="9">
    <source>
        <dbReference type="PROSITE" id="PS50983"/>
    </source>
</evidence>
<dbReference type="SUPFAM" id="SSF53807">
    <property type="entry name" value="Helical backbone' metal receptor"/>
    <property type="match status" value="1"/>
</dbReference>
<evidence type="ECO:0000313" key="10">
    <source>
        <dbReference type="EMBL" id="MCE5170913.1"/>
    </source>
</evidence>
<dbReference type="SUPFAM" id="SSF46689">
    <property type="entry name" value="Homeodomain-like"/>
    <property type="match status" value="2"/>
</dbReference>
<proteinExistence type="inferred from homology"/>
<protein>
    <submittedName>
        <fullName evidence="10">AraC family transcriptional regulator</fullName>
    </submittedName>
</protein>
<dbReference type="RefSeq" id="WP_233697535.1">
    <property type="nucleotide sequence ID" value="NZ_JAJNBZ010000013.1"/>
</dbReference>
<feature type="domain" description="Fe/B12 periplasmic-binding" evidence="9">
    <location>
        <begin position="390"/>
        <end position="642"/>
    </location>
</feature>
<feature type="domain" description="HTH araC/xylS-type" evidence="8">
    <location>
        <begin position="177"/>
        <end position="275"/>
    </location>
</feature>
<dbReference type="InterPro" id="IPR051313">
    <property type="entry name" value="Bact_iron-sidero_bind"/>
</dbReference>
<dbReference type="InterPro" id="IPR018062">
    <property type="entry name" value="HTH_AraC-typ_CS"/>
</dbReference>
<dbReference type="InterPro" id="IPR009057">
    <property type="entry name" value="Homeodomain-like_sf"/>
</dbReference>
<organism evidence="10 11">
    <name type="scientific">Paenibacillus profundus</name>
    <dbReference type="NCBI Taxonomy" id="1173085"/>
    <lineage>
        <taxon>Bacteria</taxon>
        <taxon>Bacillati</taxon>
        <taxon>Bacillota</taxon>
        <taxon>Bacilli</taxon>
        <taxon>Bacillales</taxon>
        <taxon>Paenibacillaceae</taxon>
        <taxon>Paenibacillus</taxon>
    </lineage>
</organism>
<dbReference type="SMART" id="SM00342">
    <property type="entry name" value="HTH_ARAC"/>
    <property type="match status" value="1"/>
</dbReference>
<dbReference type="InterPro" id="IPR020449">
    <property type="entry name" value="Tscrpt_reg_AraC-type_HTH"/>
</dbReference>
<dbReference type="InterPro" id="IPR018060">
    <property type="entry name" value="HTH_AraC"/>
</dbReference>
<sequence length="642" mass="72818">MNLSEHIVLWNHASVRLMDIRHTNMKAGEELQFYNLPASFFLFAARGGAHVQLDGVSYHTKRFHLLHGGKGTCLDIYTTKEEFEYYLILYKAVIPLPCRQEILELMNRIRPFQLQYKIVPYSPLSFLEKIEEMDRKWRMAGELEHFHVKALFYQCVYELLQQLQREGGHIVETGPVSQAVRYMQDHYEELITLDSLADKLNCSVGHLGKLFKSEINYSPIQYLTQIRIKEAKELLLASDATLEEIAIRVGYPDKYYFSRIFKKHTGTSPIQFRNRLGTVDKNANRPLRWRRTSIGGRKLGYYSNNDNNNRYQCYREGDIPMLKSTKMLAAILFCLSLFLSACSGASTTSGNVTGGVQAAPGQESQAGTADKTRTISTIKGDIKIPDKPQRIVVDLYLGSFIALNVKPIGTPEKNLKNPYYSNKLEGVENIGEYEAISLEKIVALQPDLIVTGNEPAYDSFSKIAPTILVPFGNLKTAHEEVAYFGKVLGKEREAEAWLADYDKRIADARAKLDKVVPAEATFSIMEDWGKMVGVFGDNFGRGGQAVYQALGRKLPVKHAAEIMEQQSVEVSMEVIHEFVGDYIIFTSDKHTYGDLKSDPIWGTLDAVKNDRVYIWKSEKSWYFDPIATLSQMEELAAWLAGE</sequence>
<name>A0ABS8YFY8_9BACL</name>
<evidence type="ECO:0000256" key="5">
    <source>
        <dbReference type="ARBA" id="ARBA00023015"/>
    </source>
</evidence>
<dbReference type="Gene3D" id="3.40.50.1980">
    <property type="entry name" value="Nitrogenase molybdenum iron protein domain"/>
    <property type="match status" value="2"/>
</dbReference>
<keyword evidence="7" id="KW-0804">Transcription</keyword>
<comment type="subcellular location">
    <subcellularLocation>
        <location evidence="1">Cell envelope</location>
    </subcellularLocation>
</comment>
<dbReference type="Proteomes" id="UP001199916">
    <property type="component" value="Unassembled WGS sequence"/>
</dbReference>
<dbReference type="PANTHER" id="PTHR30532:SF26">
    <property type="entry name" value="IRON(3+)-HYDROXAMATE-BINDING PROTEIN FHUD"/>
    <property type="match status" value="1"/>
</dbReference>
<dbReference type="InterPro" id="IPR002491">
    <property type="entry name" value="ABC_transptr_periplasmic_BD"/>
</dbReference>
<evidence type="ECO:0000256" key="6">
    <source>
        <dbReference type="ARBA" id="ARBA00023125"/>
    </source>
</evidence>
<comment type="caution">
    <text evidence="10">The sequence shown here is derived from an EMBL/GenBank/DDBJ whole genome shotgun (WGS) entry which is preliminary data.</text>
</comment>
<gene>
    <name evidence="10" type="ORF">LQV63_16535</name>
</gene>
<accession>A0ABS8YFY8</accession>
<keyword evidence="11" id="KW-1185">Reference proteome</keyword>
<evidence type="ECO:0000313" key="11">
    <source>
        <dbReference type="Proteomes" id="UP001199916"/>
    </source>
</evidence>
<evidence type="ECO:0000259" key="8">
    <source>
        <dbReference type="PROSITE" id="PS01124"/>
    </source>
</evidence>
<dbReference type="Gene3D" id="1.10.10.60">
    <property type="entry name" value="Homeodomain-like"/>
    <property type="match status" value="2"/>
</dbReference>
<dbReference type="PANTHER" id="PTHR30532">
    <property type="entry name" value="IRON III DICITRATE-BINDING PERIPLASMIC PROTEIN"/>
    <property type="match status" value="1"/>
</dbReference>